<sequence>MKAAQYDGQGRIGVVDVEPTEPKAGEVEIAVAYTGICGTDLHILHGEMDHRVAPPQSIGHEMAGTIARIGEGVSGLAVGQPVTVMPLRWCGTCPACRAGNQHVCQKLVFVGIDSVGSMRERWTVPASIVVPLPDGLSLATGALVEPVAVACHDVARSRLVQGETAVVIGGGPIGQLIASVAQATGARVILIEPNQARRQIAANRGIETIDPATEDAVAFVEQTTGGTGADVVFEVAGAASTALGCVDYAKVRGRVVVVAIHSKPVPLNLFAMFWRELEIIGARVYERVDYERAIDLLSSGAIPAEEIITSIVPLERARDAFAELERGAGMKVLVDSRSER</sequence>
<dbReference type="GO" id="GO:0008270">
    <property type="term" value="F:zinc ion binding"/>
    <property type="evidence" value="ECO:0007669"/>
    <property type="project" value="InterPro"/>
</dbReference>
<dbReference type="Pfam" id="PF08240">
    <property type="entry name" value="ADH_N"/>
    <property type="match status" value="1"/>
</dbReference>
<dbReference type="KEGG" id="malk:MalAC0309_2470"/>
<dbReference type="InterPro" id="IPR011032">
    <property type="entry name" value="GroES-like_sf"/>
</dbReference>
<protein>
    <submittedName>
        <fullName evidence="7">Putative dehydrogenase</fullName>
    </submittedName>
</protein>
<evidence type="ECO:0000256" key="4">
    <source>
        <dbReference type="ARBA" id="ARBA00023002"/>
    </source>
</evidence>
<comment type="similarity">
    <text evidence="5">Belongs to the zinc-containing alcohol dehydrogenase family.</text>
</comment>
<evidence type="ECO:0000256" key="3">
    <source>
        <dbReference type="ARBA" id="ARBA00022833"/>
    </source>
</evidence>
<evidence type="ECO:0000259" key="6">
    <source>
        <dbReference type="SMART" id="SM00829"/>
    </source>
</evidence>
<dbReference type="SUPFAM" id="SSF51735">
    <property type="entry name" value="NAD(P)-binding Rossmann-fold domains"/>
    <property type="match status" value="1"/>
</dbReference>
<dbReference type="SMART" id="SM00829">
    <property type="entry name" value="PKS_ER"/>
    <property type="match status" value="1"/>
</dbReference>
<evidence type="ECO:0000313" key="8">
    <source>
        <dbReference type="Proteomes" id="UP000218965"/>
    </source>
</evidence>
<reference evidence="7 8" key="2">
    <citation type="submission" date="2016-01" db="EMBL/GenBank/DDBJ databases">
        <title>Microcella alkaliphila JAM AC0309 whole genome shotgun sequence.</title>
        <authorList>
            <person name="Kurata A."/>
            <person name="Hirose Y."/>
            <person name="Kishimoto N."/>
            <person name="Kobayashi T."/>
        </authorList>
    </citation>
    <scope>NUCLEOTIDE SEQUENCE [LARGE SCALE GENOMIC DNA]</scope>
    <source>
        <strain evidence="7 8">JAM AC0309</strain>
    </source>
</reference>
<dbReference type="Gene3D" id="3.40.50.720">
    <property type="entry name" value="NAD(P)-binding Rossmann-like Domain"/>
    <property type="match status" value="1"/>
</dbReference>
<dbReference type="InterPro" id="IPR050129">
    <property type="entry name" value="Zn_alcohol_dh"/>
</dbReference>
<dbReference type="InterPro" id="IPR013149">
    <property type="entry name" value="ADH-like_C"/>
</dbReference>
<gene>
    <name evidence="7" type="ORF">MalAC0309_2470</name>
</gene>
<feature type="domain" description="Enoyl reductase (ER)" evidence="6">
    <location>
        <begin position="8"/>
        <end position="334"/>
    </location>
</feature>
<evidence type="ECO:0000313" key="7">
    <source>
        <dbReference type="EMBL" id="BAU33310.1"/>
    </source>
</evidence>
<comment type="cofactor">
    <cofactor evidence="1 5">
        <name>Zn(2+)</name>
        <dbReference type="ChEBI" id="CHEBI:29105"/>
    </cofactor>
</comment>
<dbReference type="GO" id="GO:0016491">
    <property type="term" value="F:oxidoreductase activity"/>
    <property type="evidence" value="ECO:0007669"/>
    <property type="project" value="UniProtKB-KW"/>
</dbReference>
<evidence type="ECO:0000256" key="5">
    <source>
        <dbReference type="RuleBase" id="RU361277"/>
    </source>
</evidence>
<organism evidence="7 8">
    <name type="scientific">Microcella alkaliphila</name>
    <dbReference type="NCBI Taxonomy" id="279828"/>
    <lineage>
        <taxon>Bacteria</taxon>
        <taxon>Bacillati</taxon>
        <taxon>Actinomycetota</taxon>
        <taxon>Actinomycetes</taxon>
        <taxon>Micrococcales</taxon>
        <taxon>Microbacteriaceae</taxon>
        <taxon>Microcella</taxon>
    </lineage>
</organism>
<evidence type="ECO:0000256" key="1">
    <source>
        <dbReference type="ARBA" id="ARBA00001947"/>
    </source>
</evidence>
<proteinExistence type="inferred from homology"/>
<dbReference type="AlphaFoldDB" id="A0A0U5BJL8"/>
<dbReference type="InterPro" id="IPR002328">
    <property type="entry name" value="ADH_Zn_CS"/>
</dbReference>
<name>A0A0U5BJL8_9MICO</name>
<keyword evidence="3 5" id="KW-0862">Zinc</keyword>
<dbReference type="InterPro" id="IPR013154">
    <property type="entry name" value="ADH-like_N"/>
</dbReference>
<dbReference type="PROSITE" id="PS00059">
    <property type="entry name" value="ADH_ZINC"/>
    <property type="match status" value="1"/>
</dbReference>
<dbReference type="Gene3D" id="3.90.180.10">
    <property type="entry name" value="Medium-chain alcohol dehydrogenases, catalytic domain"/>
    <property type="match status" value="1"/>
</dbReference>
<reference evidence="8" key="1">
    <citation type="submission" date="2015-12" db="EMBL/GenBank/DDBJ databases">
        <authorList>
            <person name="Shamseldin A."/>
            <person name="Moawad H."/>
            <person name="Abd El-Rahim W.M."/>
            <person name="Sadowsky M.J."/>
        </authorList>
    </citation>
    <scope>NUCLEOTIDE SEQUENCE [LARGE SCALE GENOMIC DNA]</scope>
    <source>
        <strain evidence="8">JAM AC0309</strain>
    </source>
</reference>
<accession>A0A0U5BJL8</accession>
<dbReference type="EMBL" id="AP017315">
    <property type="protein sequence ID" value="BAU33310.1"/>
    <property type="molecule type" value="Genomic_DNA"/>
</dbReference>
<dbReference type="InterPro" id="IPR020843">
    <property type="entry name" value="ER"/>
</dbReference>
<keyword evidence="4" id="KW-0560">Oxidoreductase</keyword>
<dbReference type="RefSeq" id="WP_173826890.1">
    <property type="nucleotide sequence ID" value="NZ_AP017315.1"/>
</dbReference>
<dbReference type="PANTHER" id="PTHR43401">
    <property type="entry name" value="L-THREONINE 3-DEHYDROGENASE"/>
    <property type="match status" value="1"/>
</dbReference>
<dbReference type="SUPFAM" id="SSF50129">
    <property type="entry name" value="GroES-like"/>
    <property type="match status" value="1"/>
</dbReference>
<dbReference type="Proteomes" id="UP000218965">
    <property type="component" value="Chromosome"/>
</dbReference>
<dbReference type="InterPro" id="IPR036291">
    <property type="entry name" value="NAD(P)-bd_dom_sf"/>
</dbReference>
<evidence type="ECO:0000256" key="2">
    <source>
        <dbReference type="ARBA" id="ARBA00022723"/>
    </source>
</evidence>
<keyword evidence="2 5" id="KW-0479">Metal-binding</keyword>
<dbReference type="Pfam" id="PF00107">
    <property type="entry name" value="ADH_zinc_N"/>
    <property type="match status" value="1"/>
</dbReference>
<dbReference type="PANTHER" id="PTHR43401:SF2">
    <property type="entry name" value="L-THREONINE 3-DEHYDROGENASE"/>
    <property type="match status" value="1"/>
</dbReference>